<evidence type="ECO:0000256" key="3">
    <source>
        <dbReference type="ARBA" id="ARBA00023134"/>
    </source>
</evidence>
<gene>
    <name evidence="5" type="ORF">KFK09_024453</name>
</gene>
<dbReference type="SMR" id="A0A8T3ADU6"/>
<name>A0A8T3ADU6_DENNO</name>
<accession>A0A8T3ADU6</accession>
<dbReference type="FunFam" id="3.40.50.300:FF:000840">
    <property type="entry name" value="Immune-associated nucleotide-binding protein 9"/>
    <property type="match status" value="1"/>
</dbReference>
<dbReference type="CDD" id="cd01852">
    <property type="entry name" value="AIG1"/>
    <property type="match status" value="1"/>
</dbReference>
<evidence type="ECO:0000256" key="2">
    <source>
        <dbReference type="ARBA" id="ARBA00022741"/>
    </source>
</evidence>
<sequence>MKNPSLNLLNVMSHTMEVDPINDWELTTTSNTINIVLVGKTGNGKSATGNSILGREAFISDAGPFLVTRFSELQRTILNDGCIVNVIDTPGLFDVCTSVDVISGEIVKCMNLVKDGIHAVLMVLSLRSIFSIGEEATFKSIKSLFGDKIVDYMILVFPNGDILESKKKSLKDYISHFPEYLRNIIQLCKNRVIVFDNTTKDMIKREEQVNELLSLVESVIADNGGKSYSNKIFAKHKLAGVTPTNQPTDISLQVGPIEVILQGFNHFVPPEVPSEASDMEFPYHKFLKGGARNTKHLGFEKITIVQWEIIHKMCTACGQESVGLLKVGGVRLLQKELDPSTMACIQLLLGVDITQSFVIRENDKLLREQVVSPITKILDHSVKLFIIHGIMLPNIIKLFTEVWKIEVLCQSSVGVGWDSAHLSTQMGEISNF</sequence>
<protein>
    <recommendedName>
        <fullName evidence="4">AIG1-type G domain-containing protein</fullName>
    </recommendedName>
</protein>
<dbReference type="PANTHER" id="PTHR10903">
    <property type="entry name" value="GTPASE, IMAP FAMILY MEMBER-RELATED"/>
    <property type="match status" value="1"/>
</dbReference>
<evidence type="ECO:0000313" key="6">
    <source>
        <dbReference type="Proteomes" id="UP000829196"/>
    </source>
</evidence>
<dbReference type="InterPro" id="IPR006703">
    <property type="entry name" value="G_AIG1"/>
</dbReference>
<feature type="domain" description="AIG1-type G" evidence="4">
    <location>
        <begin position="30"/>
        <end position="237"/>
    </location>
</feature>
<dbReference type="Pfam" id="PF04548">
    <property type="entry name" value="AIG1"/>
    <property type="match status" value="1"/>
</dbReference>
<evidence type="ECO:0000313" key="5">
    <source>
        <dbReference type="EMBL" id="KAI0494319.1"/>
    </source>
</evidence>
<organism evidence="5 6">
    <name type="scientific">Dendrobium nobile</name>
    <name type="common">Orchid</name>
    <dbReference type="NCBI Taxonomy" id="94219"/>
    <lineage>
        <taxon>Eukaryota</taxon>
        <taxon>Viridiplantae</taxon>
        <taxon>Streptophyta</taxon>
        <taxon>Embryophyta</taxon>
        <taxon>Tracheophyta</taxon>
        <taxon>Spermatophyta</taxon>
        <taxon>Magnoliopsida</taxon>
        <taxon>Liliopsida</taxon>
        <taxon>Asparagales</taxon>
        <taxon>Orchidaceae</taxon>
        <taxon>Epidendroideae</taxon>
        <taxon>Malaxideae</taxon>
        <taxon>Dendrobiinae</taxon>
        <taxon>Dendrobium</taxon>
    </lineage>
</organism>
<keyword evidence="2" id="KW-0547">Nucleotide-binding</keyword>
<reference evidence="5" key="1">
    <citation type="journal article" date="2022" name="Front. Genet.">
        <title>Chromosome-Scale Assembly of the Dendrobium nobile Genome Provides Insights Into the Molecular Mechanism of the Biosynthesis of the Medicinal Active Ingredient of Dendrobium.</title>
        <authorList>
            <person name="Xu Q."/>
            <person name="Niu S.-C."/>
            <person name="Li K.-L."/>
            <person name="Zheng P.-J."/>
            <person name="Zhang X.-J."/>
            <person name="Jia Y."/>
            <person name="Liu Y."/>
            <person name="Niu Y.-X."/>
            <person name="Yu L.-H."/>
            <person name="Chen D.-F."/>
            <person name="Zhang G.-Q."/>
        </authorList>
    </citation>
    <scope>NUCLEOTIDE SEQUENCE</scope>
    <source>
        <tissue evidence="5">Leaf</tissue>
    </source>
</reference>
<dbReference type="PROSITE" id="PS51720">
    <property type="entry name" value="G_AIG1"/>
    <property type="match status" value="1"/>
</dbReference>
<dbReference type="OrthoDB" id="8954335at2759"/>
<evidence type="ECO:0000259" key="4">
    <source>
        <dbReference type="PROSITE" id="PS51720"/>
    </source>
</evidence>
<dbReference type="Proteomes" id="UP000829196">
    <property type="component" value="Unassembled WGS sequence"/>
</dbReference>
<dbReference type="SUPFAM" id="SSF52540">
    <property type="entry name" value="P-loop containing nucleoside triphosphate hydrolases"/>
    <property type="match status" value="1"/>
</dbReference>
<comment type="similarity">
    <text evidence="1">Belongs to the TRAFAC class TrmE-Era-EngA-EngB-Septin-like GTPase superfamily. AIG1/Toc34/Toc159-like paraseptin GTPase family. IAN subfamily.</text>
</comment>
<keyword evidence="3" id="KW-0342">GTP-binding</keyword>
<dbReference type="AlphaFoldDB" id="A0A8T3ADU6"/>
<comment type="caution">
    <text evidence="5">The sequence shown here is derived from an EMBL/GenBank/DDBJ whole genome shotgun (WGS) entry which is preliminary data.</text>
</comment>
<dbReference type="InterPro" id="IPR027417">
    <property type="entry name" value="P-loop_NTPase"/>
</dbReference>
<dbReference type="InterPro" id="IPR045058">
    <property type="entry name" value="GIMA/IAN/Toc"/>
</dbReference>
<keyword evidence="6" id="KW-1185">Reference proteome</keyword>
<dbReference type="GO" id="GO:0005525">
    <property type="term" value="F:GTP binding"/>
    <property type="evidence" value="ECO:0007669"/>
    <property type="project" value="UniProtKB-KW"/>
</dbReference>
<dbReference type="Gene3D" id="3.40.50.300">
    <property type="entry name" value="P-loop containing nucleotide triphosphate hydrolases"/>
    <property type="match status" value="1"/>
</dbReference>
<evidence type="ECO:0000256" key="1">
    <source>
        <dbReference type="ARBA" id="ARBA00008535"/>
    </source>
</evidence>
<dbReference type="EMBL" id="JAGYWB010000017">
    <property type="protein sequence ID" value="KAI0494319.1"/>
    <property type="molecule type" value="Genomic_DNA"/>
</dbReference>
<proteinExistence type="inferred from homology"/>
<dbReference type="PANTHER" id="PTHR10903:SF184">
    <property type="entry name" value="GTP-BINDING PROTEIN A"/>
    <property type="match status" value="1"/>
</dbReference>